<reference evidence="2" key="1">
    <citation type="submission" date="2020-08" db="EMBL/GenBank/DDBJ databases">
        <title>Genome Sequencing and Pan-Genome Analysis of Migratory bird Vibrio Strains, Inner Mongolia.</title>
        <authorList>
            <person name="Zheng L."/>
        </authorList>
    </citation>
    <scope>NUCLEOTIDE SEQUENCE</scope>
    <source>
        <strain evidence="2">M13F</strain>
    </source>
</reference>
<evidence type="ECO:0000313" key="3">
    <source>
        <dbReference type="Proteomes" id="UP000615796"/>
    </source>
</evidence>
<evidence type="ECO:0000313" key="2">
    <source>
        <dbReference type="EMBL" id="MBC5852681.1"/>
    </source>
</evidence>
<dbReference type="CDD" id="cd00093">
    <property type="entry name" value="HTH_XRE"/>
    <property type="match status" value="1"/>
</dbReference>
<name>A0A9X0UK94_VIBME</name>
<organism evidence="2 3">
    <name type="scientific">Vibrio metschnikovii</name>
    <dbReference type="NCBI Taxonomy" id="28172"/>
    <lineage>
        <taxon>Bacteria</taxon>
        <taxon>Pseudomonadati</taxon>
        <taxon>Pseudomonadota</taxon>
        <taxon>Gammaproteobacteria</taxon>
        <taxon>Vibrionales</taxon>
        <taxon>Vibrionaceae</taxon>
        <taxon>Vibrio</taxon>
    </lineage>
</organism>
<dbReference type="Proteomes" id="UP000615796">
    <property type="component" value="Unassembled WGS sequence"/>
</dbReference>
<dbReference type="AlphaFoldDB" id="A0A9X0UK94"/>
<dbReference type="Pfam" id="PF13443">
    <property type="entry name" value="HTH_26"/>
    <property type="match status" value="1"/>
</dbReference>
<dbReference type="InterPro" id="IPR010982">
    <property type="entry name" value="Lambda_DNA-bd_dom_sf"/>
</dbReference>
<sequence>MEKNGFTDLIEYLIAESGYSKLQLAEKAGISRSSLYNLIKGEVGECKLSTLISLAAALKVHPFELIQPFLRQSKPANTRTISTEFIEDVTYPDYSLVIPNQRFTKIWSVLNSGQKAWENLFLTCQDQPINGKENYGLQPVNHAVPIPYTEPNQRASVMVDFIAPSLPCTVMSEWKTTDSNGQLIFPHKSPLYCLVKVCSY</sequence>
<dbReference type="GO" id="GO:0003677">
    <property type="term" value="F:DNA binding"/>
    <property type="evidence" value="ECO:0007669"/>
    <property type="project" value="InterPro"/>
</dbReference>
<dbReference type="CDD" id="cd14947">
    <property type="entry name" value="NBR1_like"/>
    <property type="match status" value="1"/>
</dbReference>
<evidence type="ECO:0000259" key="1">
    <source>
        <dbReference type="PROSITE" id="PS50943"/>
    </source>
</evidence>
<dbReference type="Pfam" id="PF16158">
    <property type="entry name" value="N_BRCA1_IG"/>
    <property type="match status" value="1"/>
</dbReference>
<dbReference type="InterPro" id="IPR013783">
    <property type="entry name" value="Ig-like_fold"/>
</dbReference>
<dbReference type="PROSITE" id="PS50943">
    <property type="entry name" value="HTH_CROC1"/>
    <property type="match status" value="1"/>
</dbReference>
<dbReference type="Gene3D" id="1.10.260.40">
    <property type="entry name" value="lambda repressor-like DNA-binding domains"/>
    <property type="match status" value="1"/>
</dbReference>
<dbReference type="EMBL" id="JACRUP010000017">
    <property type="protein sequence ID" value="MBC5852681.1"/>
    <property type="molecule type" value="Genomic_DNA"/>
</dbReference>
<dbReference type="Gene3D" id="2.60.40.10">
    <property type="entry name" value="Immunoglobulins"/>
    <property type="match status" value="1"/>
</dbReference>
<dbReference type="InterPro" id="IPR032350">
    <property type="entry name" value="Nbr1_FW"/>
</dbReference>
<dbReference type="PANTHER" id="PTHR20930">
    <property type="entry name" value="OVARIAN CARCINOMA ANTIGEN CA125-RELATED"/>
    <property type="match status" value="1"/>
</dbReference>
<keyword evidence="3" id="KW-1185">Reference proteome</keyword>
<dbReference type="SUPFAM" id="SSF47413">
    <property type="entry name" value="lambda repressor-like DNA-binding domains"/>
    <property type="match status" value="1"/>
</dbReference>
<dbReference type="InterPro" id="IPR001387">
    <property type="entry name" value="Cro/C1-type_HTH"/>
</dbReference>
<accession>A0A9X0UK94</accession>
<dbReference type="SMART" id="SM00530">
    <property type="entry name" value="HTH_XRE"/>
    <property type="match status" value="1"/>
</dbReference>
<dbReference type="PANTHER" id="PTHR20930:SF0">
    <property type="entry name" value="PROTEIN ILRUN"/>
    <property type="match status" value="1"/>
</dbReference>
<gene>
    <name evidence="2" type="ORF">H8Q88_17400</name>
</gene>
<comment type="caution">
    <text evidence="2">The sequence shown here is derived from an EMBL/GenBank/DDBJ whole genome shotgun (WGS) entry which is preliminary data.</text>
</comment>
<proteinExistence type="predicted"/>
<feature type="domain" description="HTH cro/C1-type" evidence="1">
    <location>
        <begin position="10"/>
        <end position="65"/>
    </location>
</feature>
<dbReference type="RefSeq" id="WP_187026964.1">
    <property type="nucleotide sequence ID" value="NZ_CAWQCL010000006.1"/>
</dbReference>
<protein>
    <submittedName>
        <fullName evidence="2">Helix-turn-helix domain-containing protein</fullName>
    </submittedName>
</protein>